<dbReference type="SUPFAM" id="SSF55729">
    <property type="entry name" value="Acyl-CoA N-acyltransferases (Nat)"/>
    <property type="match status" value="1"/>
</dbReference>
<evidence type="ECO:0000313" key="3">
    <source>
        <dbReference type="Proteomes" id="UP000065807"/>
    </source>
</evidence>
<dbReference type="CDD" id="cd04301">
    <property type="entry name" value="NAT_SF"/>
    <property type="match status" value="1"/>
</dbReference>
<evidence type="ECO:0000259" key="1">
    <source>
        <dbReference type="PROSITE" id="PS51186"/>
    </source>
</evidence>
<reference evidence="3" key="1">
    <citation type="submission" date="2015-07" db="EMBL/GenBank/DDBJ databases">
        <title>Complete genome sequence and phylogenetic analysis of Limnochorda pilosa.</title>
        <authorList>
            <person name="Watanabe M."/>
            <person name="Kojima H."/>
            <person name="Fukui M."/>
        </authorList>
    </citation>
    <scope>NUCLEOTIDE SEQUENCE [LARGE SCALE GENOMIC DNA]</scope>
    <source>
        <strain evidence="3">HC45</strain>
    </source>
</reference>
<gene>
    <name evidence="2" type="ORF">LIP_2434</name>
</gene>
<reference evidence="3" key="2">
    <citation type="journal article" date="2016" name="Int. J. Syst. Evol. Microbiol.">
        <title>Complete genome sequence and cell structure of Limnochorda pilosa, a Gram-negative spore-former within the phylum Firmicutes.</title>
        <authorList>
            <person name="Watanabe M."/>
            <person name="Kojima H."/>
            <person name="Fukui M."/>
        </authorList>
    </citation>
    <scope>NUCLEOTIDE SEQUENCE [LARGE SCALE GENOMIC DNA]</scope>
    <source>
        <strain evidence="3">HC45</strain>
    </source>
</reference>
<keyword evidence="3" id="KW-1185">Reference proteome</keyword>
<dbReference type="Gene3D" id="3.40.630.30">
    <property type="match status" value="1"/>
</dbReference>
<dbReference type="KEGG" id="lpil:LIP_2434"/>
<evidence type="ECO:0000313" key="2">
    <source>
        <dbReference type="EMBL" id="BAS28275.1"/>
    </source>
</evidence>
<protein>
    <recommendedName>
        <fullName evidence="1">N-acetyltransferase domain-containing protein</fullName>
    </recommendedName>
</protein>
<dbReference type="Proteomes" id="UP000065807">
    <property type="component" value="Chromosome"/>
</dbReference>
<dbReference type="InterPro" id="IPR016181">
    <property type="entry name" value="Acyl_CoA_acyltransferase"/>
</dbReference>
<accession>A0A0K2SME5</accession>
<dbReference type="EMBL" id="AP014924">
    <property type="protein sequence ID" value="BAS28275.1"/>
    <property type="molecule type" value="Genomic_DNA"/>
</dbReference>
<feature type="domain" description="N-acetyltransferase" evidence="1">
    <location>
        <begin position="1"/>
        <end position="146"/>
    </location>
</feature>
<dbReference type="PROSITE" id="PS51186">
    <property type="entry name" value="GNAT"/>
    <property type="match status" value="1"/>
</dbReference>
<proteinExistence type="predicted"/>
<sequence>MRPDELPAVVELVNQVFCVATGRPPTMGEQFPQLFSPENADNLFVFTDRGRPVSHVGLWMGGMDVHGLRLPTASMGSVCTLPEARSQGLADRLVQLSLERARAEGRPLVFISGARSLYRRNGAHPAGRFRRLHLSAADVPAGGTAPADGSSSVPPGPASLPVTLRPTRIPADVPILAALHQQEPVRWHRALDDWPALVKAAGFATVLLLRQEIWLVEVGTEPAACWVTGSGPSMPGDLMALEFFGSRPALAASLPHLFRAAEAERLHVPVLEGDPLVHALAAAGWVVPDAPVEALPGTVVVTDWPLLWRLLAPYREERLPARWARARAFVSGEAGGPAGAEGTVEERARRYGLKTPDGETWEVEGEEALVRALFGAGVAAGGDLVPAGHPLAGALPIRLPWPQGLNYV</sequence>
<name>A0A0K2SME5_LIMPI</name>
<dbReference type="STRING" id="1555112.LIP_2434"/>
<dbReference type="AlphaFoldDB" id="A0A0K2SME5"/>
<dbReference type="InterPro" id="IPR000182">
    <property type="entry name" value="GNAT_dom"/>
</dbReference>
<dbReference type="GO" id="GO:0016747">
    <property type="term" value="F:acyltransferase activity, transferring groups other than amino-acyl groups"/>
    <property type="evidence" value="ECO:0007669"/>
    <property type="project" value="InterPro"/>
</dbReference>
<dbReference type="Pfam" id="PF13527">
    <property type="entry name" value="Acetyltransf_9"/>
    <property type="match status" value="1"/>
</dbReference>
<organism evidence="2 3">
    <name type="scientific">Limnochorda pilosa</name>
    <dbReference type="NCBI Taxonomy" id="1555112"/>
    <lineage>
        <taxon>Bacteria</taxon>
        <taxon>Bacillati</taxon>
        <taxon>Bacillota</taxon>
        <taxon>Limnochordia</taxon>
        <taxon>Limnochordales</taxon>
        <taxon>Limnochordaceae</taxon>
        <taxon>Limnochorda</taxon>
    </lineage>
</organism>